<proteinExistence type="inferred from homology"/>
<keyword evidence="3" id="KW-1003">Cell membrane</keyword>
<dbReference type="InterPro" id="IPR032523">
    <property type="entry name" value="CcmF_C"/>
</dbReference>
<evidence type="ECO:0000256" key="10">
    <source>
        <dbReference type="SAM" id="Phobius"/>
    </source>
</evidence>
<feature type="domain" description="Cytochrome c-type biogenesis protein CcmF C-terminal" evidence="12">
    <location>
        <begin position="315"/>
        <end position="641"/>
    </location>
</feature>
<dbReference type="InterPro" id="IPR003567">
    <property type="entry name" value="Cyt_c_biogenesis"/>
</dbReference>
<keyword evidence="7 10" id="KW-1133">Transmembrane helix</keyword>
<dbReference type="PANTHER" id="PTHR43653">
    <property type="entry name" value="CYTOCHROME C ASSEMBLY PROTEIN-RELATED"/>
    <property type="match status" value="1"/>
</dbReference>
<dbReference type="InterPro" id="IPR002541">
    <property type="entry name" value="Cyt_c_assembly"/>
</dbReference>
<feature type="transmembrane region" description="Helical" evidence="10">
    <location>
        <begin position="449"/>
        <end position="468"/>
    </location>
</feature>
<comment type="similarity">
    <text evidence="2">Belongs to the CcmF/CycK/Ccl1/NrfE/CcsA family.</text>
</comment>
<feature type="transmembrane region" description="Helical" evidence="10">
    <location>
        <begin position="493"/>
        <end position="514"/>
    </location>
</feature>
<reference evidence="13" key="1">
    <citation type="submission" date="2018-06" db="EMBL/GenBank/DDBJ databases">
        <authorList>
            <person name="Zhirakovskaya E."/>
        </authorList>
    </citation>
    <scope>NUCLEOTIDE SEQUENCE</scope>
</reference>
<feature type="domain" description="Cytochrome c assembly protein" evidence="11">
    <location>
        <begin position="89"/>
        <end position="295"/>
    </location>
</feature>
<keyword evidence="8 10" id="KW-0472">Membrane</keyword>
<feature type="transmembrane region" description="Helical" evidence="10">
    <location>
        <begin position="177"/>
        <end position="197"/>
    </location>
</feature>
<feature type="transmembrane region" description="Helical" evidence="10">
    <location>
        <begin position="393"/>
        <end position="413"/>
    </location>
</feature>
<keyword evidence="13" id="KW-0456">Lyase</keyword>
<dbReference type="GO" id="GO:0005886">
    <property type="term" value="C:plasma membrane"/>
    <property type="evidence" value="ECO:0007669"/>
    <property type="project" value="UniProtKB-SubCell"/>
</dbReference>
<feature type="transmembrane region" description="Helical" evidence="10">
    <location>
        <begin position="352"/>
        <end position="373"/>
    </location>
</feature>
<dbReference type="Pfam" id="PF01578">
    <property type="entry name" value="Cytochrom_C_asm"/>
    <property type="match status" value="1"/>
</dbReference>
<dbReference type="AlphaFoldDB" id="A0A3B0ZZ40"/>
<feature type="transmembrane region" description="Helical" evidence="10">
    <location>
        <begin position="619"/>
        <end position="638"/>
    </location>
</feature>
<evidence type="ECO:0000256" key="3">
    <source>
        <dbReference type="ARBA" id="ARBA00022475"/>
    </source>
</evidence>
<comment type="subcellular location">
    <subcellularLocation>
        <location evidence="1">Cell inner membrane</location>
        <topology evidence="1">Multi-pass membrane protein</topology>
    </subcellularLocation>
</comment>
<feature type="transmembrane region" description="Helical" evidence="10">
    <location>
        <begin position="274"/>
        <end position="292"/>
    </location>
</feature>
<evidence type="ECO:0000313" key="13">
    <source>
        <dbReference type="EMBL" id="VAW92712.1"/>
    </source>
</evidence>
<gene>
    <name evidence="13" type="ORF">MNBD_GAMMA20-1948</name>
</gene>
<comment type="function">
    <text evidence="9">Required for the biogenesis of c-type cytochromes. Possible subunit of a heme lyase.</text>
</comment>
<evidence type="ECO:0000256" key="5">
    <source>
        <dbReference type="ARBA" id="ARBA00022692"/>
    </source>
</evidence>
<evidence type="ECO:0000256" key="8">
    <source>
        <dbReference type="ARBA" id="ARBA00023136"/>
    </source>
</evidence>
<feature type="transmembrane region" description="Helical" evidence="10">
    <location>
        <begin position="96"/>
        <end position="113"/>
    </location>
</feature>
<evidence type="ECO:0000256" key="9">
    <source>
        <dbReference type="ARBA" id="ARBA00037230"/>
    </source>
</evidence>
<keyword evidence="6" id="KW-0201">Cytochrome c-type biogenesis</keyword>
<feature type="transmembrane region" description="Helical" evidence="10">
    <location>
        <begin position="312"/>
        <end position="331"/>
    </location>
</feature>
<keyword evidence="5 10" id="KW-0812">Transmembrane</keyword>
<dbReference type="InterPro" id="IPR003568">
    <property type="entry name" value="Cyt_c_biogenesis_CcmF"/>
</dbReference>
<sequence>MIPEIGNFALILALCVALVQGIVSIAGAQLGIRSWMELARPSAQAYFVFVAVAFGCLTYSFIVSDFSVKYVASVSNSMLPLQYRIAAVWGGHEGSLLLWALLLGVWTLAVAHYSRNLPLAMVSRVIGVMGLISVGFLLFTLFTSNPFDRLLPAALDGRDLNPLLQDPGLIIHPPLLYIGYVGFSVAFAFAIAALLGGHMDATWARWSRPWTTVAWVFLTLGISLGSWWAYYELGWGGWWFWDPVENASFMPWLVGTALVHSLAVTEKRGGFKNWTVLLAILAFSLSLLGTFLVRSGVLTSVHAFATDPERGIFILGFLVVVIGGSLALYAWRAPKVGMGGRFQLVSRETFLLTNNVLLVVACGAVLLGTLYPLLLDSLGLGKISVGPPYFDSVFLPLMVPLIFLMGVGPMARWKQASIPDIADRLRWAGAVSIVMALILPFVMGRWSALASLGFALTFWVFASSVVNIRERMAATRANSKAGLLRRIIGLPRAYLGMHAAHIGMGVFIMGVTMVNTYEVEKDMRMDIGDTVAMGGYTFRFDGVTQIEGPNYNASRGQILVSKDGKPVTVLFPEKRTYLVQTMPMTEAAIDTGLFRDLYVSLGEPVSNGAWSVRVYYKPFVSWIWGGTAIMALGGLLAVSDRRYRIAARSRRKEAKLKTTAGGAGLATEEK</sequence>
<feature type="transmembrane region" description="Helical" evidence="10">
    <location>
        <begin position="125"/>
        <end position="142"/>
    </location>
</feature>
<dbReference type="GO" id="GO:0017004">
    <property type="term" value="P:cytochrome complex assembly"/>
    <property type="evidence" value="ECO:0007669"/>
    <property type="project" value="UniProtKB-KW"/>
</dbReference>
<dbReference type="PANTHER" id="PTHR43653:SF1">
    <property type="entry name" value="CYTOCHROME C-TYPE BIOGENESIS PROTEIN CCMF"/>
    <property type="match status" value="1"/>
</dbReference>
<name>A0A3B0ZZ40_9ZZZZ</name>
<evidence type="ECO:0000256" key="2">
    <source>
        <dbReference type="ARBA" id="ARBA00009186"/>
    </source>
</evidence>
<dbReference type="NCBIfam" id="TIGR00353">
    <property type="entry name" value="nrfE"/>
    <property type="match status" value="1"/>
</dbReference>
<accession>A0A3B0ZZ40</accession>
<evidence type="ECO:0000256" key="1">
    <source>
        <dbReference type="ARBA" id="ARBA00004429"/>
    </source>
</evidence>
<feature type="transmembrane region" description="Helical" evidence="10">
    <location>
        <begin position="425"/>
        <end position="443"/>
    </location>
</feature>
<protein>
    <submittedName>
        <fullName evidence="13">Cytochrome c heme lyase subunit CcmF</fullName>
    </submittedName>
</protein>
<evidence type="ECO:0000256" key="7">
    <source>
        <dbReference type="ARBA" id="ARBA00022989"/>
    </source>
</evidence>
<dbReference type="Pfam" id="PF16327">
    <property type="entry name" value="CcmF_C"/>
    <property type="match status" value="1"/>
</dbReference>
<keyword evidence="4" id="KW-0997">Cell inner membrane</keyword>
<feature type="transmembrane region" description="Helical" evidence="10">
    <location>
        <begin position="249"/>
        <end position="265"/>
    </location>
</feature>
<dbReference type="GO" id="GO:0015232">
    <property type="term" value="F:heme transmembrane transporter activity"/>
    <property type="evidence" value="ECO:0007669"/>
    <property type="project" value="InterPro"/>
</dbReference>
<evidence type="ECO:0000256" key="6">
    <source>
        <dbReference type="ARBA" id="ARBA00022748"/>
    </source>
</evidence>
<dbReference type="EMBL" id="UOFU01000004">
    <property type="protein sequence ID" value="VAW92712.1"/>
    <property type="molecule type" value="Genomic_DNA"/>
</dbReference>
<evidence type="ECO:0000256" key="4">
    <source>
        <dbReference type="ARBA" id="ARBA00022519"/>
    </source>
</evidence>
<dbReference type="GO" id="GO:0016829">
    <property type="term" value="F:lyase activity"/>
    <property type="evidence" value="ECO:0007669"/>
    <property type="project" value="UniProtKB-KW"/>
</dbReference>
<dbReference type="NCBIfam" id="NF007691">
    <property type="entry name" value="PRK10369.1"/>
    <property type="match status" value="1"/>
</dbReference>
<dbReference type="PRINTS" id="PR01411">
    <property type="entry name" value="CCMFBIOGNSIS"/>
</dbReference>
<evidence type="ECO:0000259" key="12">
    <source>
        <dbReference type="Pfam" id="PF16327"/>
    </source>
</evidence>
<evidence type="ECO:0000259" key="11">
    <source>
        <dbReference type="Pfam" id="PF01578"/>
    </source>
</evidence>
<feature type="transmembrane region" description="Helical" evidence="10">
    <location>
        <begin position="209"/>
        <end position="229"/>
    </location>
</feature>
<organism evidence="13">
    <name type="scientific">hydrothermal vent metagenome</name>
    <dbReference type="NCBI Taxonomy" id="652676"/>
    <lineage>
        <taxon>unclassified sequences</taxon>
        <taxon>metagenomes</taxon>
        <taxon>ecological metagenomes</taxon>
    </lineage>
</organism>
<dbReference type="PRINTS" id="PR01410">
    <property type="entry name" value="CCBIOGENESIS"/>
</dbReference>
<dbReference type="GO" id="GO:0020037">
    <property type="term" value="F:heme binding"/>
    <property type="evidence" value="ECO:0007669"/>
    <property type="project" value="InterPro"/>
</dbReference>
<feature type="transmembrane region" description="Helical" evidence="10">
    <location>
        <begin position="43"/>
        <end position="63"/>
    </location>
</feature>